<proteinExistence type="predicted"/>
<dbReference type="Pfam" id="PF16559">
    <property type="entry name" value="GIT_CC"/>
    <property type="match status" value="1"/>
</dbReference>
<evidence type="ECO:0000256" key="8">
    <source>
        <dbReference type="PROSITE-ProRule" id="PRU00288"/>
    </source>
</evidence>
<dbReference type="Gene3D" id="1.20.120.330">
    <property type="entry name" value="Nucleotidyltransferases domain 2"/>
    <property type="match status" value="1"/>
</dbReference>
<dbReference type="PANTHER" id="PTHR46097:SF3">
    <property type="entry name" value="ARF GTPASE-ACTIVATING PROTEIN GIT"/>
    <property type="match status" value="1"/>
</dbReference>
<keyword evidence="5" id="KW-0862">Zinc</keyword>
<evidence type="ECO:0000256" key="7">
    <source>
        <dbReference type="ARBA" id="ARBA00023054"/>
    </source>
</evidence>
<dbReference type="Pfam" id="PF08518">
    <property type="entry name" value="GIT_SHD"/>
    <property type="match status" value="1"/>
</dbReference>
<evidence type="ECO:0000313" key="11">
    <source>
        <dbReference type="EMBL" id="OZC11104.1"/>
    </source>
</evidence>
<dbReference type="InterPro" id="IPR037278">
    <property type="entry name" value="ARFGAP/RecO"/>
</dbReference>
<dbReference type="GO" id="GO:0008277">
    <property type="term" value="P:regulation of G protein-coupled receptor signaling pathway"/>
    <property type="evidence" value="ECO:0007669"/>
    <property type="project" value="TreeGrafter"/>
</dbReference>
<dbReference type="GO" id="GO:0008270">
    <property type="term" value="F:zinc ion binding"/>
    <property type="evidence" value="ECO:0007669"/>
    <property type="project" value="UniProtKB-KW"/>
</dbReference>
<dbReference type="PROSITE" id="PS50115">
    <property type="entry name" value="ARFGAP"/>
    <property type="match status" value="1"/>
</dbReference>
<evidence type="ECO:0000256" key="1">
    <source>
        <dbReference type="ARBA" id="ARBA00022468"/>
    </source>
</evidence>
<dbReference type="SUPFAM" id="SSF57863">
    <property type="entry name" value="ArfGap/RecO-like zinc finger"/>
    <property type="match status" value="1"/>
</dbReference>
<feature type="domain" description="Arf-GAP" evidence="10">
    <location>
        <begin position="1"/>
        <end position="159"/>
    </location>
</feature>
<dbReference type="InterPro" id="IPR013724">
    <property type="entry name" value="GIT_SHD"/>
</dbReference>
<dbReference type="Gene3D" id="1.25.40.20">
    <property type="entry name" value="Ankyrin repeat-containing domain"/>
    <property type="match status" value="1"/>
</dbReference>
<evidence type="ECO:0000256" key="2">
    <source>
        <dbReference type="ARBA" id="ARBA00022723"/>
    </source>
</evidence>
<sequence>MIADLSSQSITSSAAGRPFQCADCSAEDPQWASLNKGVLICSECCYVHRNLGYSSGRSIVITIAKSRINKDAQELLSRHISHVRSIKKGAWNSSQLELMYVLYSNGSNNIWEHSLLDPQSTSKIRRKPAPHDPVFPIKENFIKAKYAQMAFALRPAKDGNCIGQDDLNRQLWSCVRTSHVETTMRLLALGADPNYVDPEKHNAPLHISAKENQALQVELLWIYGADPAQLNAIDLTPSQVAKLENHTDLAARLEELQFEVTNRLTMFLCGRRPDHSRQQYFLIPELIGQNSENVQMKSARRRLRSLPSYYFERIVQDVYDEVDRRETVVAWNATTQGIQPFSLGNDHCVAVFLPPNPELSATRNQLRQKLAKCDVRGFATLIIDVLSEAKRRYYGLLLKGDTDDSAENLLKKASDSVDHLNISSMGTSEYIASFSEEGYRDYDEVADSLRNGKWRTSGSTRKSSERKSDDSGDLLQETGPVMADDFLELKEKVANAEGTLTAVQQANTQILRMLTHLQSSVDRLNADNVDVHDELKKVQATCSQVALARFRSSPAPAVSPGTSISTSVLSNKNIPLDYHASPEKPIAASQNPDIHGIFGIVGRRHGSGLESSVSITGRTVAQQRLLSQRPSTTQQTDYSTGIESLDPCAEISSRERTEFLNVADERTDDERIHGAYRSAVADDSLTRVDAINNLIAETEQLTHAIKLLLTDAQYGQLQAHISSKIISNHSDFLLCLLIGILINRILTIVPEERRTPVIEACLQGMSDSTVILSAKCNAPMFSVNDTCSAAFAVANSAKQLLMNSLDAKYLAGSVKTIQKFIRSRDMRHSHWVEYEIQYIAFI</sequence>
<dbReference type="InterPro" id="IPR032352">
    <property type="entry name" value="GIT1/2_CC"/>
</dbReference>
<dbReference type="InterPro" id="IPR036770">
    <property type="entry name" value="Ankyrin_rpt-contain_sf"/>
</dbReference>
<protein>
    <recommendedName>
        <fullName evidence="10">Arf-GAP domain-containing protein</fullName>
    </recommendedName>
</protein>
<dbReference type="GO" id="GO:0005096">
    <property type="term" value="F:GTPase activator activity"/>
    <property type="evidence" value="ECO:0007669"/>
    <property type="project" value="UniProtKB-KW"/>
</dbReference>
<reference evidence="11 12" key="1">
    <citation type="submission" date="2015-12" db="EMBL/GenBank/DDBJ databases">
        <title>Draft genome of the nematode, Onchocerca flexuosa.</title>
        <authorList>
            <person name="Mitreva M."/>
        </authorList>
    </citation>
    <scope>NUCLEOTIDE SEQUENCE [LARGE SCALE GENOMIC DNA]</scope>
    <source>
        <strain evidence="11">Red Deer</strain>
    </source>
</reference>
<dbReference type="EMBL" id="KZ269982">
    <property type="protein sequence ID" value="OZC11104.1"/>
    <property type="molecule type" value="Genomic_DNA"/>
</dbReference>
<evidence type="ECO:0000256" key="4">
    <source>
        <dbReference type="ARBA" id="ARBA00022771"/>
    </source>
</evidence>
<evidence type="ECO:0000313" key="12">
    <source>
        <dbReference type="Proteomes" id="UP000242913"/>
    </source>
</evidence>
<keyword evidence="12" id="KW-1185">Reference proteome</keyword>
<dbReference type="PRINTS" id="PR00405">
    <property type="entry name" value="REVINTRACTNG"/>
</dbReference>
<dbReference type="SUPFAM" id="SSF48403">
    <property type="entry name" value="Ankyrin repeat"/>
    <property type="match status" value="1"/>
</dbReference>
<evidence type="ECO:0000256" key="3">
    <source>
        <dbReference type="ARBA" id="ARBA00022737"/>
    </source>
</evidence>
<keyword evidence="6" id="KW-0040">ANK repeat</keyword>
<evidence type="ECO:0000256" key="9">
    <source>
        <dbReference type="SAM" id="MobiDB-lite"/>
    </source>
</evidence>
<keyword evidence="2" id="KW-0479">Metal-binding</keyword>
<dbReference type="Proteomes" id="UP000242913">
    <property type="component" value="Unassembled WGS sequence"/>
</dbReference>
<keyword evidence="1" id="KW-0343">GTPase activation</keyword>
<evidence type="ECO:0000256" key="6">
    <source>
        <dbReference type="ARBA" id="ARBA00023043"/>
    </source>
</evidence>
<dbReference type="GO" id="GO:0032012">
    <property type="term" value="P:regulation of ARF protein signal transduction"/>
    <property type="evidence" value="ECO:0007669"/>
    <property type="project" value="InterPro"/>
</dbReference>
<keyword evidence="7" id="KW-0175">Coiled coil</keyword>
<keyword evidence="4 8" id="KW-0863">Zinc-finger</keyword>
<dbReference type="GO" id="GO:0031267">
    <property type="term" value="F:small GTPase binding"/>
    <property type="evidence" value="ECO:0007669"/>
    <property type="project" value="TreeGrafter"/>
</dbReference>
<dbReference type="OrthoDB" id="5588096at2759"/>
<gene>
    <name evidence="11" type="ORF">X798_01930</name>
</gene>
<dbReference type="GO" id="GO:0007420">
    <property type="term" value="P:brain development"/>
    <property type="evidence" value="ECO:0007669"/>
    <property type="project" value="InterPro"/>
</dbReference>
<dbReference type="Pfam" id="PF01412">
    <property type="entry name" value="ArfGap"/>
    <property type="match status" value="1"/>
</dbReference>
<dbReference type="PANTHER" id="PTHR46097">
    <property type="entry name" value="G PROTEIN-COUPLED RECEPTOR KINASE INTERACTING ARFGAP"/>
    <property type="match status" value="1"/>
</dbReference>
<accession>A0A238C155</accession>
<dbReference type="GO" id="GO:0098793">
    <property type="term" value="C:presynapse"/>
    <property type="evidence" value="ECO:0007669"/>
    <property type="project" value="GOC"/>
</dbReference>
<dbReference type="Pfam" id="PF12205">
    <property type="entry name" value="GIT1_C"/>
    <property type="match status" value="1"/>
</dbReference>
<feature type="region of interest" description="Disordered" evidence="9">
    <location>
        <begin position="453"/>
        <end position="477"/>
    </location>
</feature>
<dbReference type="Gene3D" id="1.10.220.150">
    <property type="entry name" value="Arf GTPase activating protein"/>
    <property type="match status" value="1"/>
</dbReference>
<dbReference type="Gene3D" id="1.20.5.170">
    <property type="match status" value="1"/>
</dbReference>
<dbReference type="InterPro" id="IPR047161">
    <property type="entry name" value="GIT-like"/>
</dbReference>
<dbReference type="InterPro" id="IPR001164">
    <property type="entry name" value="ArfGAP_dom"/>
</dbReference>
<dbReference type="SMART" id="SM00105">
    <property type="entry name" value="ArfGap"/>
    <property type="match status" value="1"/>
</dbReference>
<dbReference type="SMART" id="SM00555">
    <property type="entry name" value="GIT"/>
    <property type="match status" value="2"/>
</dbReference>
<name>A0A238C155_9BILA</name>
<dbReference type="AlphaFoldDB" id="A0A238C155"/>
<evidence type="ECO:0000256" key="5">
    <source>
        <dbReference type="ARBA" id="ARBA00022833"/>
    </source>
</evidence>
<organism evidence="11 12">
    <name type="scientific">Onchocerca flexuosa</name>
    <dbReference type="NCBI Taxonomy" id="387005"/>
    <lineage>
        <taxon>Eukaryota</taxon>
        <taxon>Metazoa</taxon>
        <taxon>Ecdysozoa</taxon>
        <taxon>Nematoda</taxon>
        <taxon>Chromadorea</taxon>
        <taxon>Rhabditida</taxon>
        <taxon>Spirurina</taxon>
        <taxon>Spiruromorpha</taxon>
        <taxon>Filarioidea</taxon>
        <taxon>Onchocercidae</taxon>
        <taxon>Onchocerca</taxon>
    </lineage>
</organism>
<evidence type="ECO:0000259" key="10">
    <source>
        <dbReference type="PROSITE" id="PS50115"/>
    </source>
</evidence>
<dbReference type="InterPro" id="IPR038508">
    <property type="entry name" value="ArfGAP_dom_sf"/>
</dbReference>
<dbReference type="InterPro" id="IPR022018">
    <property type="entry name" value="GIT1_C"/>
</dbReference>
<dbReference type="GO" id="GO:0036465">
    <property type="term" value="P:synaptic vesicle recycling"/>
    <property type="evidence" value="ECO:0007669"/>
    <property type="project" value="TreeGrafter"/>
</dbReference>
<keyword evidence="3" id="KW-0677">Repeat</keyword>
<dbReference type="CDD" id="cd08833">
    <property type="entry name" value="ArfGap_GIT"/>
    <property type="match status" value="1"/>
</dbReference>